<gene>
    <name evidence="2" type="ORF">GCM10023116_39710</name>
</gene>
<evidence type="ECO:0000313" key="2">
    <source>
        <dbReference type="EMBL" id="GAA4651687.1"/>
    </source>
</evidence>
<name>A0ABP8V730_9GAMM</name>
<sequence>MPNITPAVLSSLFTGYKANFQRGLQRAKPTWNMVATEVPSSTRSNTYGWLSKFPKFSEWVGERQIKALAAKGYEIENKDYESTVGVPRNDILDDQHGVYGMIFENMGEEAVTFPDELVYALMMAGFSSDCHDGQYFFDTDHPIFPNVDGTGTAATYSNMIAGSGEPWFLLDTSKVLKPFLLQMRQRAEFVTKTDPNSSDHVFKAKEYLYGVDCRLNVGYTFPQLAIGAKSALDAANFETACKMLRQMKTDGDKRLGMKPTLLVVGPGNEAPAQKLIKAMNDASGASNIHYNKCDLLVSPYIEAAGA</sequence>
<dbReference type="Proteomes" id="UP001500604">
    <property type="component" value="Unassembled WGS sequence"/>
</dbReference>
<reference evidence="3" key="1">
    <citation type="journal article" date="2019" name="Int. J. Syst. Evol. Microbiol.">
        <title>The Global Catalogue of Microorganisms (GCM) 10K type strain sequencing project: providing services to taxonomists for standard genome sequencing and annotation.</title>
        <authorList>
            <consortium name="The Broad Institute Genomics Platform"/>
            <consortium name="The Broad Institute Genome Sequencing Center for Infectious Disease"/>
            <person name="Wu L."/>
            <person name="Ma J."/>
        </authorList>
    </citation>
    <scope>NUCLEOTIDE SEQUENCE [LARGE SCALE GENOMIC DNA]</scope>
    <source>
        <strain evidence="3">JCM 17805</strain>
    </source>
</reference>
<proteinExistence type="predicted"/>
<protein>
    <submittedName>
        <fullName evidence="2">Mu-like prophage major head subunit gpT family protein</fullName>
    </submittedName>
</protein>
<organism evidence="2 3">
    <name type="scientific">Kistimonas scapharcae</name>
    <dbReference type="NCBI Taxonomy" id="1036133"/>
    <lineage>
        <taxon>Bacteria</taxon>
        <taxon>Pseudomonadati</taxon>
        <taxon>Pseudomonadota</taxon>
        <taxon>Gammaproteobacteria</taxon>
        <taxon>Oceanospirillales</taxon>
        <taxon>Endozoicomonadaceae</taxon>
        <taxon>Kistimonas</taxon>
    </lineage>
</organism>
<comment type="caution">
    <text evidence="2">The sequence shown here is derived from an EMBL/GenBank/DDBJ whole genome shotgun (WGS) entry which is preliminary data.</text>
</comment>
<keyword evidence="3" id="KW-1185">Reference proteome</keyword>
<dbReference type="RefSeq" id="WP_345198108.1">
    <property type="nucleotide sequence ID" value="NZ_BAABFL010000459.1"/>
</dbReference>
<dbReference type="Pfam" id="PF10124">
    <property type="entry name" value="Mu-like_gpT"/>
    <property type="match status" value="1"/>
</dbReference>
<dbReference type="InterPro" id="IPR018774">
    <property type="entry name" value="Phage_Mu_GpT"/>
</dbReference>
<evidence type="ECO:0000313" key="3">
    <source>
        <dbReference type="Proteomes" id="UP001500604"/>
    </source>
</evidence>
<evidence type="ECO:0000259" key="1">
    <source>
        <dbReference type="Pfam" id="PF10124"/>
    </source>
</evidence>
<accession>A0ABP8V730</accession>
<feature type="domain" description="Bacteriophage Mu GpT" evidence="1">
    <location>
        <begin position="9"/>
        <end position="301"/>
    </location>
</feature>
<dbReference type="EMBL" id="BAABFL010000459">
    <property type="protein sequence ID" value="GAA4651687.1"/>
    <property type="molecule type" value="Genomic_DNA"/>
</dbReference>